<name>A0A3M9XFV5_9HYPH</name>
<dbReference type="Proteomes" id="UP000275436">
    <property type="component" value="Unassembled WGS sequence"/>
</dbReference>
<sequence length="83" mass="9328">MKRALGGLLLFGINREQAAVAIGVSPTTFDQMVADGRMPQPRMPSKERYVWDVEELAEAFGRLPHRNSKLDGVSSSDNPWDRR</sequence>
<evidence type="ECO:0000313" key="2">
    <source>
        <dbReference type="Proteomes" id="UP000275436"/>
    </source>
</evidence>
<protein>
    <submittedName>
        <fullName evidence="1">Uncharacterized protein</fullName>
    </submittedName>
</protein>
<gene>
    <name evidence="1" type="ORF">DNR46_03375</name>
</gene>
<dbReference type="RefSeq" id="WP_063170774.1">
    <property type="nucleotide sequence ID" value="NZ_QKOD01000001.1"/>
</dbReference>
<organism evidence="1 2">
    <name type="scientific">Mesorhizobium japonicum</name>
    <dbReference type="NCBI Taxonomy" id="2066070"/>
    <lineage>
        <taxon>Bacteria</taxon>
        <taxon>Pseudomonadati</taxon>
        <taxon>Pseudomonadota</taxon>
        <taxon>Alphaproteobacteria</taxon>
        <taxon>Hyphomicrobiales</taxon>
        <taxon>Phyllobacteriaceae</taxon>
        <taxon>Mesorhizobium</taxon>
    </lineage>
</organism>
<evidence type="ECO:0000313" key="1">
    <source>
        <dbReference type="EMBL" id="RNJ46927.1"/>
    </source>
</evidence>
<dbReference type="AlphaFoldDB" id="A0A3M9XFV5"/>
<dbReference type="EMBL" id="QKOD01000001">
    <property type="protein sequence ID" value="RNJ46927.1"/>
    <property type="molecule type" value="Genomic_DNA"/>
</dbReference>
<accession>A0A3M9XFV5</accession>
<reference evidence="1 2" key="1">
    <citation type="journal article" date="2018" name="Mol. Plant Microbe Interact.">
        <title>Taxonomically Different Co-Microsymbionts of a Relict Legume, Oxytropis popoviana, Have Complementary Sets of Symbiotic Genes and Together Increase the Efficiency of Plant Nodulation.</title>
        <authorList>
            <person name="Safronova V."/>
            <person name="Belimov A."/>
            <person name="Sazanova A."/>
            <person name="Chirak E."/>
            <person name="Verkhozina A."/>
            <person name="Kuznetsova I."/>
            <person name="Andronov E."/>
            <person name="Puhalsky J."/>
            <person name="Tikhonovich I."/>
        </authorList>
    </citation>
    <scope>NUCLEOTIDE SEQUENCE [LARGE SCALE GENOMIC DNA]</scope>
    <source>
        <strain evidence="1 2">Opo-235</strain>
    </source>
</reference>
<comment type="caution">
    <text evidence="1">The sequence shown here is derived from an EMBL/GenBank/DDBJ whole genome shotgun (WGS) entry which is preliminary data.</text>
</comment>
<proteinExistence type="predicted"/>